<feature type="non-terminal residue" evidence="2">
    <location>
        <position position="1"/>
    </location>
</feature>
<dbReference type="GO" id="GO:0006629">
    <property type="term" value="P:lipid metabolic process"/>
    <property type="evidence" value="ECO:0007669"/>
    <property type="project" value="InterPro"/>
</dbReference>
<dbReference type="InterPro" id="IPR029058">
    <property type="entry name" value="AB_hydrolase_fold"/>
</dbReference>
<dbReference type="AlphaFoldDB" id="A0A9N9AV58"/>
<keyword evidence="3" id="KW-1185">Reference proteome</keyword>
<organism evidence="2 3">
    <name type="scientific">Diversispora eburnea</name>
    <dbReference type="NCBI Taxonomy" id="1213867"/>
    <lineage>
        <taxon>Eukaryota</taxon>
        <taxon>Fungi</taxon>
        <taxon>Fungi incertae sedis</taxon>
        <taxon>Mucoromycota</taxon>
        <taxon>Glomeromycotina</taxon>
        <taxon>Glomeromycetes</taxon>
        <taxon>Diversisporales</taxon>
        <taxon>Diversisporaceae</taxon>
        <taxon>Diversispora</taxon>
    </lineage>
</organism>
<dbReference type="Proteomes" id="UP000789706">
    <property type="component" value="Unassembled WGS sequence"/>
</dbReference>
<feature type="domain" description="Fungal lipase-type" evidence="1">
    <location>
        <begin position="1"/>
        <end position="82"/>
    </location>
</feature>
<dbReference type="Pfam" id="PF01764">
    <property type="entry name" value="Lipase_3"/>
    <property type="match status" value="1"/>
</dbReference>
<accession>A0A9N9AV58</accession>
<dbReference type="InterPro" id="IPR002921">
    <property type="entry name" value="Fungal_lipase-type"/>
</dbReference>
<dbReference type="PANTHER" id="PTHR45856">
    <property type="entry name" value="ALPHA/BETA-HYDROLASES SUPERFAMILY PROTEIN"/>
    <property type="match status" value="1"/>
</dbReference>
<evidence type="ECO:0000259" key="1">
    <source>
        <dbReference type="Pfam" id="PF01764"/>
    </source>
</evidence>
<evidence type="ECO:0000313" key="2">
    <source>
        <dbReference type="EMBL" id="CAG8544467.1"/>
    </source>
</evidence>
<dbReference type="PANTHER" id="PTHR45856:SF25">
    <property type="entry name" value="FUNGAL LIPASE-LIKE DOMAIN-CONTAINING PROTEIN"/>
    <property type="match status" value="1"/>
</dbReference>
<comment type="caution">
    <text evidence="2">The sequence shown here is derived from an EMBL/GenBank/DDBJ whole genome shotgun (WGS) entry which is preliminary data.</text>
</comment>
<sequence length="146" mass="16545">GGALASFLAIDIKRYILDPILDERINGIPFNINLTTIGEPRVGNEVYAKIIMNELIFQTTPLKHHVSRITHRNDVITHLPPSKSGFVHHPHEIWVKNIDETYICRDIDYGEPSDDLSCSAGALFFDISVHLFIWDINFTPLCTCDT</sequence>
<dbReference type="InterPro" id="IPR051218">
    <property type="entry name" value="Sec_MonoDiacylglyc_Lipase"/>
</dbReference>
<dbReference type="OrthoDB" id="438440at2759"/>
<dbReference type="EMBL" id="CAJVPK010000737">
    <property type="protein sequence ID" value="CAG8544467.1"/>
    <property type="molecule type" value="Genomic_DNA"/>
</dbReference>
<name>A0A9N9AV58_9GLOM</name>
<dbReference type="Gene3D" id="3.40.50.1820">
    <property type="entry name" value="alpha/beta hydrolase"/>
    <property type="match status" value="1"/>
</dbReference>
<gene>
    <name evidence="2" type="ORF">DEBURN_LOCUS6785</name>
</gene>
<reference evidence="2" key="1">
    <citation type="submission" date="2021-06" db="EMBL/GenBank/DDBJ databases">
        <authorList>
            <person name="Kallberg Y."/>
            <person name="Tangrot J."/>
            <person name="Rosling A."/>
        </authorList>
    </citation>
    <scope>NUCLEOTIDE SEQUENCE</scope>
    <source>
        <strain evidence="2">AZ414A</strain>
    </source>
</reference>
<dbReference type="SUPFAM" id="SSF53474">
    <property type="entry name" value="alpha/beta-Hydrolases"/>
    <property type="match status" value="1"/>
</dbReference>
<evidence type="ECO:0000313" key="3">
    <source>
        <dbReference type="Proteomes" id="UP000789706"/>
    </source>
</evidence>
<proteinExistence type="predicted"/>
<dbReference type="CDD" id="cd00741">
    <property type="entry name" value="Lipase"/>
    <property type="match status" value="1"/>
</dbReference>
<protein>
    <submittedName>
        <fullName evidence="2">460_t:CDS:1</fullName>
    </submittedName>
</protein>